<dbReference type="GO" id="GO:0016491">
    <property type="term" value="F:oxidoreductase activity"/>
    <property type="evidence" value="ECO:0007669"/>
    <property type="project" value="UniProtKB-KW"/>
</dbReference>
<name>A0A3B1JSN7_ASTMX</name>
<dbReference type="STRING" id="7994.ENSAMXP00000044354"/>
<proteinExistence type="inferred from homology"/>
<sequence>MWSKVASVLILILIVCISMYFGGHGLTYSFFTLILLMLGQAPTQRCMFLSKKYERAVLVTGCDSGFGYRLAKTLDSMGFVVFAGCLSSNGQGAQTLLKEGSRHLKLLQLDVTRDEDVRLAKAFVEANLPEKGLWAVVNNAGISDWGETEWNSIEDYQKMVDINLFGSIRTSIAFLPLVRASKGRMVFVSSIFAFFNCLSMGAYSVSKRGLEAFADCLRVELSNFDVKVSIIQPGNFGPATNIRSKKTTQEIWDKLDDERKVTFSRSYIEFANEYFQSLCSAGFKDSRMVIDAMVHALNAAQPKSHYLLVSTVEWVFFLVFPLLPTFIKDAIFTYTPIYHKRREILSQQKQ</sequence>
<organism evidence="5 6">
    <name type="scientific">Astyanax mexicanus</name>
    <name type="common">Blind cave fish</name>
    <name type="synonym">Astyanax fasciatus mexicanus</name>
    <dbReference type="NCBI Taxonomy" id="7994"/>
    <lineage>
        <taxon>Eukaryota</taxon>
        <taxon>Metazoa</taxon>
        <taxon>Chordata</taxon>
        <taxon>Craniata</taxon>
        <taxon>Vertebrata</taxon>
        <taxon>Euteleostomi</taxon>
        <taxon>Actinopterygii</taxon>
        <taxon>Neopterygii</taxon>
        <taxon>Teleostei</taxon>
        <taxon>Ostariophysi</taxon>
        <taxon>Characiformes</taxon>
        <taxon>Characoidei</taxon>
        <taxon>Acestrorhamphidae</taxon>
        <taxon>Acestrorhamphinae</taxon>
        <taxon>Astyanax</taxon>
    </lineage>
</organism>
<dbReference type="SUPFAM" id="SSF51735">
    <property type="entry name" value="NAD(P)-binding Rossmann-fold domains"/>
    <property type="match status" value="1"/>
</dbReference>
<dbReference type="PRINTS" id="PR00080">
    <property type="entry name" value="SDRFAMILY"/>
</dbReference>
<dbReference type="PANTHER" id="PTHR43313">
    <property type="entry name" value="SHORT-CHAIN DEHYDROGENASE/REDUCTASE FAMILY 9C"/>
    <property type="match status" value="1"/>
</dbReference>
<dbReference type="KEGG" id="amex:103028385"/>
<keyword evidence="6" id="KW-1185">Reference proteome</keyword>
<dbReference type="Gene3D" id="3.40.50.720">
    <property type="entry name" value="NAD(P)-binding Rossmann-like Domain"/>
    <property type="match status" value="1"/>
</dbReference>
<dbReference type="OMA" id="RVEMACF"/>
<reference evidence="5" key="3">
    <citation type="submission" date="2025-08" db="UniProtKB">
        <authorList>
            <consortium name="Ensembl"/>
        </authorList>
    </citation>
    <scope>IDENTIFICATION</scope>
</reference>
<evidence type="ECO:0000256" key="3">
    <source>
        <dbReference type="RuleBase" id="RU000363"/>
    </source>
</evidence>
<dbReference type="InterPro" id="IPR036291">
    <property type="entry name" value="NAD(P)-bd_dom_sf"/>
</dbReference>
<feature type="transmembrane region" description="Helical" evidence="4">
    <location>
        <begin position="6"/>
        <end position="38"/>
    </location>
</feature>
<dbReference type="PRINTS" id="PR00081">
    <property type="entry name" value="GDHRDH"/>
</dbReference>
<dbReference type="GeneTree" id="ENSGT00940000164908"/>
<dbReference type="OrthoDB" id="2102561at2759"/>
<evidence type="ECO:0000256" key="4">
    <source>
        <dbReference type="SAM" id="Phobius"/>
    </source>
</evidence>
<dbReference type="InterPro" id="IPR002347">
    <property type="entry name" value="SDR_fam"/>
</dbReference>
<evidence type="ECO:0000313" key="5">
    <source>
        <dbReference type="Ensembl" id="ENSAMXP00000044354.1"/>
    </source>
</evidence>
<comment type="similarity">
    <text evidence="1 3">Belongs to the short-chain dehydrogenases/reductases (SDR) family.</text>
</comment>
<dbReference type="InParanoid" id="A0A3B1JSN7"/>
<dbReference type="GeneID" id="103028385"/>
<keyword evidence="4" id="KW-0812">Transmembrane</keyword>
<evidence type="ECO:0000313" key="6">
    <source>
        <dbReference type="Proteomes" id="UP000018467"/>
    </source>
</evidence>
<dbReference type="AlphaFoldDB" id="A0A3B1JSN7"/>
<dbReference type="Bgee" id="ENSAMXG00000037721">
    <property type="expression patterns" value="Expressed in zone of skin and 5 other cell types or tissues"/>
</dbReference>
<keyword evidence="2" id="KW-0560">Oxidoreductase</keyword>
<dbReference type="InterPro" id="IPR020904">
    <property type="entry name" value="Sc_DH/Rdtase_CS"/>
</dbReference>
<dbReference type="GO" id="GO:0008202">
    <property type="term" value="P:steroid metabolic process"/>
    <property type="evidence" value="ECO:0007669"/>
    <property type="project" value="TreeGrafter"/>
</dbReference>
<dbReference type="PROSITE" id="PS00061">
    <property type="entry name" value="ADH_SHORT"/>
    <property type="match status" value="1"/>
</dbReference>
<keyword evidence="4" id="KW-1133">Transmembrane helix</keyword>
<dbReference type="PANTHER" id="PTHR43313:SF43">
    <property type="entry name" value="D-BETA-HYDROXYBUTYRATE DEHYDROGENASE, MITOCHONDRIAL"/>
    <property type="match status" value="1"/>
</dbReference>
<reference evidence="6" key="1">
    <citation type="submission" date="2013-03" db="EMBL/GenBank/DDBJ databases">
        <authorList>
            <person name="Jeffery W."/>
            <person name="Warren W."/>
            <person name="Wilson R.K."/>
        </authorList>
    </citation>
    <scope>NUCLEOTIDE SEQUENCE</scope>
    <source>
        <strain evidence="6">female</strain>
    </source>
</reference>
<evidence type="ECO:0000256" key="1">
    <source>
        <dbReference type="ARBA" id="ARBA00006484"/>
    </source>
</evidence>
<dbReference type="Proteomes" id="UP000018467">
    <property type="component" value="Unassembled WGS sequence"/>
</dbReference>
<reference evidence="5" key="4">
    <citation type="submission" date="2025-09" db="UniProtKB">
        <authorList>
            <consortium name="Ensembl"/>
        </authorList>
    </citation>
    <scope>IDENTIFICATION</scope>
</reference>
<keyword evidence="4" id="KW-0472">Membrane</keyword>
<reference evidence="6" key="2">
    <citation type="journal article" date="2014" name="Nat. Commun.">
        <title>The cavefish genome reveals candidate genes for eye loss.</title>
        <authorList>
            <person name="McGaugh S.E."/>
            <person name="Gross J.B."/>
            <person name="Aken B."/>
            <person name="Blin M."/>
            <person name="Borowsky R."/>
            <person name="Chalopin D."/>
            <person name="Hinaux H."/>
            <person name="Jeffery W.R."/>
            <person name="Keene A."/>
            <person name="Ma L."/>
            <person name="Minx P."/>
            <person name="Murphy D."/>
            <person name="O'Quin K.E."/>
            <person name="Retaux S."/>
            <person name="Rohner N."/>
            <person name="Searle S.M."/>
            <person name="Stahl B.A."/>
            <person name="Tabin C."/>
            <person name="Volff J.N."/>
            <person name="Yoshizawa M."/>
            <person name="Warren W.C."/>
        </authorList>
    </citation>
    <scope>NUCLEOTIDE SEQUENCE [LARGE SCALE GENOMIC DNA]</scope>
    <source>
        <strain evidence="6">female</strain>
    </source>
</reference>
<dbReference type="Ensembl" id="ENSAMXT00000031739.1">
    <property type="protein sequence ID" value="ENSAMXP00000044354.1"/>
    <property type="gene ID" value="ENSAMXG00000037721.1"/>
</dbReference>
<dbReference type="Pfam" id="PF00106">
    <property type="entry name" value="adh_short"/>
    <property type="match status" value="1"/>
</dbReference>
<evidence type="ECO:0000256" key="2">
    <source>
        <dbReference type="ARBA" id="ARBA00023002"/>
    </source>
</evidence>
<accession>A0A3B1JSN7</accession>
<protein>
    <submittedName>
        <fullName evidence="5">Zgc:113142</fullName>
    </submittedName>
</protein>